<dbReference type="eggNOG" id="ENOG502QW09">
    <property type="taxonomic scope" value="Eukaryota"/>
</dbReference>
<dbReference type="Gene3D" id="3.20.20.80">
    <property type="entry name" value="Glycosidases"/>
    <property type="match status" value="1"/>
</dbReference>
<gene>
    <name evidence="1" type="ORF">FOMPIDRAFT_1062486</name>
</gene>
<dbReference type="InterPro" id="IPR052974">
    <property type="entry name" value="GH79_Enzymes"/>
</dbReference>
<dbReference type="EMBL" id="KE504198">
    <property type="protein sequence ID" value="EPS95858.1"/>
    <property type="molecule type" value="Genomic_DNA"/>
</dbReference>
<dbReference type="OrthoDB" id="2796951at2759"/>
<dbReference type="Proteomes" id="UP000015241">
    <property type="component" value="Unassembled WGS sequence"/>
</dbReference>
<organism evidence="1 2">
    <name type="scientific">Fomitopsis schrenkii</name>
    <name type="common">Brown rot fungus</name>
    <dbReference type="NCBI Taxonomy" id="2126942"/>
    <lineage>
        <taxon>Eukaryota</taxon>
        <taxon>Fungi</taxon>
        <taxon>Dikarya</taxon>
        <taxon>Basidiomycota</taxon>
        <taxon>Agaricomycotina</taxon>
        <taxon>Agaricomycetes</taxon>
        <taxon>Polyporales</taxon>
        <taxon>Fomitopsis</taxon>
    </lineage>
</organism>
<evidence type="ECO:0000313" key="1">
    <source>
        <dbReference type="EMBL" id="EPS95858.1"/>
    </source>
</evidence>
<name>S8DXJ0_FOMSC</name>
<keyword evidence="2" id="KW-1185">Reference proteome</keyword>
<dbReference type="PANTHER" id="PTHR36183:SF2">
    <property type="entry name" value="BETA-GLUCURONIDASE C-TERMINAL DOMAIN-CONTAINING PROTEIN"/>
    <property type="match status" value="1"/>
</dbReference>
<dbReference type="PANTHER" id="PTHR36183">
    <property type="entry name" value="BETA-GLUCURONIDASE"/>
    <property type="match status" value="1"/>
</dbReference>
<dbReference type="HOGENOM" id="CLU_980164_0_0_1"/>
<dbReference type="InParanoid" id="S8DXJ0"/>
<proteinExistence type="predicted"/>
<dbReference type="AlphaFoldDB" id="S8DXJ0"/>
<sequence>MTAGGEYYRLSWWLPAGVYAHVRGPCRRWLRRRTCATGTSMLGLDNATNAASTVQSIMRAFADLEVIAAPATESTHTGNEADQYGLNGLRPDNWSVQVYVPGWEGIAGAVIEAAGIAGKDTPVTLQGAAHHCGADDLDHQYSAAFCSGSDFDLISFMNKTSIRGNLTVFEEDVAATHANGLDYILAPGAVRQIVLLTKARSEQHCGRGGSSTMQPVMLNRSITNGNVLDPAEPAHIMPAYYGGLVVDTFIGDSGVARVVELVVDEPDITGYAAFENEQLTRGSS</sequence>
<reference evidence="1 2" key="1">
    <citation type="journal article" date="2012" name="Science">
        <title>The Paleozoic origin of enzymatic lignin decomposition reconstructed from 31 fungal genomes.</title>
        <authorList>
            <person name="Floudas D."/>
            <person name="Binder M."/>
            <person name="Riley R."/>
            <person name="Barry K."/>
            <person name="Blanchette R.A."/>
            <person name="Henrissat B."/>
            <person name="Martinez A.T."/>
            <person name="Otillar R."/>
            <person name="Spatafora J.W."/>
            <person name="Yadav J.S."/>
            <person name="Aerts A."/>
            <person name="Benoit I."/>
            <person name="Boyd A."/>
            <person name="Carlson A."/>
            <person name="Copeland A."/>
            <person name="Coutinho P.M."/>
            <person name="de Vries R.P."/>
            <person name="Ferreira P."/>
            <person name="Findley K."/>
            <person name="Foster B."/>
            <person name="Gaskell J."/>
            <person name="Glotzer D."/>
            <person name="Gorecki P."/>
            <person name="Heitman J."/>
            <person name="Hesse C."/>
            <person name="Hori C."/>
            <person name="Igarashi K."/>
            <person name="Jurgens J.A."/>
            <person name="Kallen N."/>
            <person name="Kersten P."/>
            <person name="Kohler A."/>
            <person name="Kuees U."/>
            <person name="Kumar T.K.A."/>
            <person name="Kuo A."/>
            <person name="LaButti K."/>
            <person name="Larrondo L.F."/>
            <person name="Lindquist E."/>
            <person name="Ling A."/>
            <person name="Lombard V."/>
            <person name="Lucas S."/>
            <person name="Lundell T."/>
            <person name="Martin R."/>
            <person name="McLaughlin D.J."/>
            <person name="Morgenstern I."/>
            <person name="Morin E."/>
            <person name="Murat C."/>
            <person name="Nagy L.G."/>
            <person name="Nolan M."/>
            <person name="Ohm R.A."/>
            <person name="Patyshakuliyeva A."/>
            <person name="Rokas A."/>
            <person name="Ruiz-Duenas F.J."/>
            <person name="Sabat G."/>
            <person name="Salamov A."/>
            <person name="Samejima M."/>
            <person name="Schmutz J."/>
            <person name="Slot J.C."/>
            <person name="St John F."/>
            <person name="Stenlid J."/>
            <person name="Sun H."/>
            <person name="Sun S."/>
            <person name="Syed K."/>
            <person name="Tsang A."/>
            <person name="Wiebenga A."/>
            <person name="Young D."/>
            <person name="Pisabarro A."/>
            <person name="Eastwood D.C."/>
            <person name="Martin F."/>
            <person name="Cullen D."/>
            <person name="Grigoriev I.V."/>
            <person name="Hibbett D.S."/>
        </authorList>
    </citation>
    <scope>NUCLEOTIDE SEQUENCE</scope>
    <source>
        <strain evidence="2">FP-58527</strain>
    </source>
</reference>
<accession>S8DXJ0</accession>
<protein>
    <submittedName>
        <fullName evidence="1">Uncharacterized protein</fullName>
    </submittedName>
</protein>
<evidence type="ECO:0000313" key="2">
    <source>
        <dbReference type="Proteomes" id="UP000015241"/>
    </source>
</evidence>